<feature type="transmembrane region" description="Helical" evidence="7">
    <location>
        <begin position="87"/>
        <end position="104"/>
    </location>
</feature>
<evidence type="ECO:0000256" key="3">
    <source>
        <dbReference type="ARBA" id="ARBA00022475"/>
    </source>
</evidence>
<keyword evidence="6 7" id="KW-0472">Membrane</keyword>
<dbReference type="PANTHER" id="PTHR33452:SF1">
    <property type="entry name" value="INNER MEMBRANE PROTEIN YPHA-RELATED"/>
    <property type="match status" value="1"/>
</dbReference>
<dbReference type="AlphaFoldDB" id="A0A023BVU8"/>
<feature type="transmembrane region" description="Helical" evidence="7">
    <location>
        <begin position="59"/>
        <end position="80"/>
    </location>
</feature>
<evidence type="ECO:0000256" key="1">
    <source>
        <dbReference type="ARBA" id="ARBA00004651"/>
    </source>
</evidence>
<dbReference type="STRING" id="1317122.ATO12_14895"/>
<keyword evidence="5 7" id="KW-1133">Transmembrane helix</keyword>
<organism evidence="8 9">
    <name type="scientific">Aquimarina atlantica</name>
    <dbReference type="NCBI Taxonomy" id="1317122"/>
    <lineage>
        <taxon>Bacteria</taxon>
        <taxon>Pseudomonadati</taxon>
        <taxon>Bacteroidota</taxon>
        <taxon>Flavobacteriia</taxon>
        <taxon>Flavobacteriales</taxon>
        <taxon>Flavobacteriaceae</taxon>
        <taxon>Aquimarina</taxon>
    </lineage>
</organism>
<name>A0A023BVU8_9FLAO</name>
<dbReference type="OrthoDB" id="9813193at2"/>
<evidence type="ECO:0000313" key="9">
    <source>
        <dbReference type="Proteomes" id="UP000023541"/>
    </source>
</evidence>
<gene>
    <name evidence="8" type="ORF">ATO12_14895</name>
</gene>
<accession>A0A023BVU8</accession>
<comment type="similarity">
    <text evidence="2">Belongs to the DoxX family.</text>
</comment>
<dbReference type="eggNOG" id="COG2259">
    <property type="taxonomic scope" value="Bacteria"/>
</dbReference>
<keyword evidence="3" id="KW-1003">Cell membrane</keyword>
<sequence>MKSLSFLNKSIWTVSEKSVSFSLLLLRFGVTFSMIYLHGYPRFINFNEFSTEFADPLGVGTVASLSLVVFAEFFCSLFLLFGLLTRWNCIPLIITMIVATWVINGGKDFIFQEKSFVYLITYTSLLISGGGYFSLDYLLLVRKMKTKTLTTILDGTDL</sequence>
<evidence type="ECO:0000256" key="6">
    <source>
        <dbReference type="ARBA" id="ARBA00023136"/>
    </source>
</evidence>
<dbReference type="Proteomes" id="UP000023541">
    <property type="component" value="Unassembled WGS sequence"/>
</dbReference>
<evidence type="ECO:0000256" key="5">
    <source>
        <dbReference type="ARBA" id="ARBA00022989"/>
    </source>
</evidence>
<reference evidence="8 9" key="1">
    <citation type="submission" date="2014-04" db="EMBL/GenBank/DDBJ databases">
        <title>Aquimarina sp. 22II-S11-z7 Genome Sequencing.</title>
        <authorList>
            <person name="Lai Q."/>
        </authorList>
    </citation>
    <scope>NUCLEOTIDE SEQUENCE [LARGE SCALE GENOMIC DNA]</scope>
    <source>
        <strain evidence="8 9">22II-S11-z7</strain>
    </source>
</reference>
<evidence type="ECO:0000256" key="2">
    <source>
        <dbReference type="ARBA" id="ARBA00006679"/>
    </source>
</evidence>
<feature type="transmembrane region" description="Helical" evidence="7">
    <location>
        <begin position="21"/>
        <end position="39"/>
    </location>
</feature>
<evidence type="ECO:0000256" key="4">
    <source>
        <dbReference type="ARBA" id="ARBA00022692"/>
    </source>
</evidence>
<feature type="transmembrane region" description="Helical" evidence="7">
    <location>
        <begin position="116"/>
        <end position="140"/>
    </location>
</feature>
<comment type="subcellular location">
    <subcellularLocation>
        <location evidence="1">Cell membrane</location>
        <topology evidence="1">Multi-pass membrane protein</topology>
    </subcellularLocation>
</comment>
<dbReference type="GO" id="GO:0005886">
    <property type="term" value="C:plasma membrane"/>
    <property type="evidence" value="ECO:0007669"/>
    <property type="project" value="UniProtKB-SubCell"/>
</dbReference>
<dbReference type="Pfam" id="PF07681">
    <property type="entry name" value="DoxX"/>
    <property type="match status" value="1"/>
</dbReference>
<keyword evidence="4 7" id="KW-0812">Transmembrane</keyword>
<dbReference type="InterPro" id="IPR051907">
    <property type="entry name" value="DoxX-like_oxidoreductase"/>
</dbReference>
<dbReference type="RefSeq" id="WP_081802032.1">
    <property type="nucleotide sequence ID" value="NZ_AQRA01000004.1"/>
</dbReference>
<dbReference type="EMBL" id="AQRA01000004">
    <property type="protein sequence ID" value="EZH74157.1"/>
    <property type="molecule type" value="Genomic_DNA"/>
</dbReference>
<dbReference type="InterPro" id="IPR032808">
    <property type="entry name" value="DoxX"/>
</dbReference>
<evidence type="ECO:0000256" key="7">
    <source>
        <dbReference type="SAM" id="Phobius"/>
    </source>
</evidence>
<dbReference type="PANTHER" id="PTHR33452">
    <property type="entry name" value="OXIDOREDUCTASE CATD-RELATED"/>
    <property type="match status" value="1"/>
</dbReference>
<comment type="caution">
    <text evidence="8">The sequence shown here is derived from an EMBL/GenBank/DDBJ whole genome shotgun (WGS) entry which is preliminary data.</text>
</comment>
<keyword evidence="9" id="KW-1185">Reference proteome</keyword>
<proteinExistence type="inferred from homology"/>
<evidence type="ECO:0008006" key="10">
    <source>
        <dbReference type="Google" id="ProtNLM"/>
    </source>
</evidence>
<evidence type="ECO:0000313" key="8">
    <source>
        <dbReference type="EMBL" id="EZH74157.1"/>
    </source>
</evidence>
<protein>
    <recommendedName>
        <fullName evidence="10">DoxX family protein</fullName>
    </recommendedName>
</protein>